<dbReference type="PANTHER" id="PTHR36109">
    <property type="entry name" value="MEMBRANE PROTEIN-RELATED"/>
    <property type="match status" value="1"/>
</dbReference>
<evidence type="ECO:0000313" key="2">
    <source>
        <dbReference type="EMBL" id="MBK1632675.1"/>
    </source>
</evidence>
<comment type="caution">
    <text evidence="2">The sequence shown here is derived from an EMBL/GenBank/DDBJ whole genome shotgun (WGS) entry which is preliminary data.</text>
</comment>
<keyword evidence="1" id="KW-0812">Transmembrane</keyword>
<dbReference type="PANTHER" id="PTHR36109:SF2">
    <property type="entry name" value="MEMBRANE PROTEIN"/>
    <property type="match status" value="1"/>
</dbReference>
<sequence length="234" mass="23639">MSDDAVTSPNRQSADAGDSCADAGAAAQTDRVALAAFYADAQAAHRRLDLLMNQEAPMDRISVLGRADASGDDPLGIYYSGVGERMRGWGGLGAFWGGIFGLLSGAAGLFVLPGVGAVAAAGPLVSSLVAGAAGAGAGGAVLAGAGAGQQLAVAIHRMGIPESCIDDMQQRLAKGETLVLMIMDPAEAERWRPLLEEPKPGAATPDNGGEGLSQPVAVWTLPFTGVVEAAREQV</sequence>
<gene>
    <name evidence="2" type="ORF">CKO31_18385</name>
</gene>
<evidence type="ECO:0000256" key="1">
    <source>
        <dbReference type="SAM" id="Phobius"/>
    </source>
</evidence>
<dbReference type="InterPro" id="IPR052948">
    <property type="entry name" value="Low_temp-induced_all0457"/>
</dbReference>
<evidence type="ECO:0008006" key="4">
    <source>
        <dbReference type="Google" id="ProtNLM"/>
    </source>
</evidence>
<keyword evidence="1" id="KW-1133">Transmembrane helix</keyword>
<evidence type="ECO:0000313" key="3">
    <source>
        <dbReference type="Proteomes" id="UP000748752"/>
    </source>
</evidence>
<reference evidence="2 3" key="1">
    <citation type="journal article" date="2020" name="Microorganisms">
        <title>Osmotic Adaptation and Compatible Solute Biosynthesis of Phototrophic Bacteria as Revealed from Genome Analyses.</title>
        <authorList>
            <person name="Imhoff J.F."/>
            <person name="Rahn T."/>
            <person name="Kunzel S."/>
            <person name="Keller A."/>
            <person name="Neulinger S.C."/>
        </authorList>
    </citation>
    <scope>NUCLEOTIDE SEQUENCE [LARGE SCALE GENOMIC DNA]</scope>
    <source>
        <strain evidence="2 3">DSM 6210</strain>
    </source>
</reference>
<dbReference type="RefSeq" id="WP_200240432.1">
    <property type="nucleotide sequence ID" value="NZ_NRRV01000054.1"/>
</dbReference>
<organism evidence="2 3">
    <name type="scientific">Thiohalocapsa halophila</name>
    <dbReference type="NCBI Taxonomy" id="69359"/>
    <lineage>
        <taxon>Bacteria</taxon>
        <taxon>Pseudomonadati</taxon>
        <taxon>Pseudomonadota</taxon>
        <taxon>Gammaproteobacteria</taxon>
        <taxon>Chromatiales</taxon>
        <taxon>Chromatiaceae</taxon>
        <taxon>Thiohalocapsa</taxon>
    </lineage>
</organism>
<feature type="transmembrane region" description="Helical" evidence="1">
    <location>
        <begin position="89"/>
        <end position="112"/>
    </location>
</feature>
<name>A0ABS1CL72_9GAMM</name>
<keyword evidence="3" id="KW-1185">Reference proteome</keyword>
<dbReference type="EMBL" id="NRRV01000054">
    <property type="protein sequence ID" value="MBK1632675.1"/>
    <property type="molecule type" value="Genomic_DNA"/>
</dbReference>
<accession>A0ABS1CL72</accession>
<keyword evidence="1" id="KW-0472">Membrane</keyword>
<feature type="transmembrane region" description="Helical" evidence="1">
    <location>
        <begin position="124"/>
        <end position="148"/>
    </location>
</feature>
<proteinExistence type="predicted"/>
<protein>
    <recommendedName>
        <fullName evidence="4">DUF1269 domain-containing protein</fullName>
    </recommendedName>
</protein>
<dbReference type="Proteomes" id="UP000748752">
    <property type="component" value="Unassembled WGS sequence"/>
</dbReference>